<keyword evidence="1 3" id="KW-0378">Hydrolase</keyword>
<proteinExistence type="predicted"/>
<evidence type="ECO:0000313" key="4">
    <source>
        <dbReference type="Proteomes" id="UP000217889"/>
    </source>
</evidence>
<reference evidence="3 4" key="1">
    <citation type="journal article" date="2014" name="Int. J. Syst. Evol. Microbiol.">
        <title>Brachybacterium ginsengisoli sp. nov., isolated from soil of a ginseng field.</title>
        <authorList>
            <person name="Hoang V.A."/>
            <person name="Kim Y.J."/>
            <person name="Nguyen N.L."/>
            <person name="Yang D.C."/>
        </authorList>
    </citation>
    <scope>NUCLEOTIDE SEQUENCE [LARGE SCALE GENOMIC DNA]</scope>
    <source>
        <strain evidence="3 4">DCY80</strain>
    </source>
</reference>
<evidence type="ECO:0000313" key="3">
    <source>
        <dbReference type="EMBL" id="ATG54957.1"/>
    </source>
</evidence>
<dbReference type="Gene3D" id="3.40.50.850">
    <property type="entry name" value="Isochorismatase-like"/>
    <property type="match status" value="1"/>
</dbReference>
<dbReference type="CDD" id="cd00431">
    <property type="entry name" value="cysteine_hydrolases"/>
    <property type="match status" value="1"/>
</dbReference>
<dbReference type="InterPro" id="IPR000868">
    <property type="entry name" value="Isochorismatase-like_dom"/>
</dbReference>
<evidence type="ECO:0000259" key="2">
    <source>
        <dbReference type="Pfam" id="PF00857"/>
    </source>
</evidence>
<dbReference type="EMBL" id="CP023564">
    <property type="protein sequence ID" value="ATG54957.1"/>
    <property type="molecule type" value="Genomic_DNA"/>
</dbReference>
<dbReference type="InterPro" id="IPR050272">
    <property type="entry name" value="Isochorismatase-like_hydrls"/>
</dbReference>
<dbReference type="PANTHER" id="PTHR43540">
    <property type="entry name" value="PEROXYUREIDOACRYLATE/UREIDOACRYLATE AMIDOHYDROLASE-RELATED"/>
    <property type="match status" value="1"/>
</dbReference>
<dbReference type="AlphaFoldDB" id="A0A291GXL5"/>
<protein>
    <submittedName>
        <fullName evidence="3">Cysteine hydrolase</fullName>
    </submittedName>
</protein>
<keyword evidence="4" id="KW-1185">Reference proteome</keyword>
<evidence type="ECO:0000256" key="1">
    <source>
        <dbReference type="ARBA" id="ARBA00022801"/>
    </source>
</evidence>
<name>A0A291GXL5_9MICO</name>
<sequence length="188" mass="20741">MTGVPDDALLLVDLQEAFLDAPGLRDVRGELVSAVSVLAEAARCAGVPIFLISTEHSRDRSTWTLNMLDDDQGYLFHGDPGTQTLSELDTSGMTRIEKTRDSAWLGTDLLMRLHTLGVSRVMIAGVSAHACITQTARDAYAHNIRATVVTDAVADERWDHRRAVFDLLVADRQAELAHVQECVTRWSR</sequence>
<dbReference type="SUPFAM" id="SSF52499">
    <property type="entry name" value="Isochorismatase-like hydrolases"/>
    <property type="match status" value="1"/>
</dbReference>
<dbReference type="Pfam" id="PF00857">
    <property type="entry name" value="Isochorismatase"/>
    <property type="match status" value="1"/>
</dbReference>
<dbReference type="RefSeq" id="WP_096799422.1">
    <property type="nucleotide sequence ID" value="NZ_CP023564.1"/>
</dbReference>
<dbReference type="OrthoDB" id="4832958at2"/>
<accession>A0A291GXL5</accession>
<dbReference type="PANTHER" id="PTHR43540:SF6">
    <property type="entry name" value="ISOCHORISMATASE-LIKE DOMAIN-CONTAINING PROTEIN"/>
    <property type="match status" value="1"/>
</dbReference>
<dbReference type="KEGG" id="bgg:CFK41_09410"/>
<dbReference type="GO" id="GO:0016787">
    <property type="term" value="F:hydrolase activity"/>
    <property type="evidence" value="ECO:0007669"/>
    <property type="project" value="UniProtKB-KW"/>
</dbReference>
<dbReference type="Proteomes" id="UP000217889">
    <property type="component" value="Chromosome"/>
</dbReference>
<organism evidence="3 4">
    <name type="scientific">Brachybacterium ginsengisoli</name>
    <dbReference type="NCBI Taxonomy" id="1331682"/>
    <lineage>
        <taxon>Bacteria</taxon>
        <taxon>Bacillati</taxon>
        <taxon>Actinomycetota</taxon>
        <taxon>Actinomycetes</taxon>
        <taxon>Micrococcales</taxon>
        <taxon>Dermabacteraceae</taxon>
        <taxon>Brachybacterium</taxon>
    </lineage>
</organism>
<dbReference type="InterPro" id="IPR036380">
    <property type="entry name" value="Isochorismatase-like_sf"/>
</dbReference>
<gene>
    <name evidence="3" type="ORF">CFK41_09410</name>
</gene>
<feature type="domain" description="Isochorismatase-like" evidence="2">
    <location>
        <begin position="8"/>
        <end position="171"/>
    </location>
</feature>